<evidence type="ECO:0000256" key="2">
    <source>
        <dbReference type="ARBA" id="ARBA00022747"/>
    </source>
</evidence>
<dbReference type="InterPro" id="IPR000055">
    <property type="entry name" value="Restrct_endonuc_typeI_TRD"/>
</dbReference>
<dbReference type="Proteomes" id="UP000198556">
    <property type="component" value="Unassembled WGS sequence"/>
</dbReference>
<keyword evidence="2" id="KW-0680">Restriction system</keyword>
<sequence length="164" mass="18379">MGDIGEIITGSTPKTTIKENYSKNGLPWITPTDICQQITFTSNKKLSEMGVKVARVVPKNTLLVTCIASIGKNTLLGTRSSFNQQINALIPKSNYHSYFLLIDSISWSIYMKRLASSATMQIVNKTDFSKIVTNVPSLGEQQQIGEFFQKQDQLITFQQRLLKN</sequence>
<evidence type="ECO:0000313" key="6">
    <source>
        <dbReference type="Proteomes" id="UP000198556"/>
    </source>
</evidence>
<evidence type="ECO:0000259" key="4">
    <source>
        <dbReference type="Pfam" id="PF01420"/>
    </source>
</evidence>
<dbReference type="STRING" id="137733.SAMN05421767_1402"/>
<dbReference type="InterPro" id="IPR044946">
    <property type="entry name" value="Restrct_endonuc_typeI_TRD_sf"/>
</dbReference>
<reference evidence="5 6" key="1">
    <citation type="submission" date="2016-10" db="EMBL/GenBank/DDBJ databases">
        <authorList>
            <person name="de Groot N.N."/>
        </authorList>
    </citation>
    <scope>NUCLEOTIDE SEQUENCE [LARGE SCALE GENOMIC DNA]</scope>
    <source>
        <strain evidence="5 6">DSM 15827</strain>
    </source>
</reference>
<name>A0A1H9NI19_9LACT</name>
<accession>A0A1H9NI19</accession>
<gene>
    <name evidence="5" type="ORF">SAMN05421767_1402</name>
</gene>
<dbReference type="Gene3D" id="3.90.220.20">
    <property type="entry name" value="DNA methylase specificity domains"/>
    <property type="match status" value="1"/>
</dbReference>
<keyword evidence="3" id="KW-0238">DNA-binding</keyword>
<dbReference type="Pfam" id="PF01420">
    <property type="entry name" value="Methylase_S"/>
    <property type="match status" value="1"/>
</dbReference>
<evidence type="ECO:0000256" key="1">
    <source>
        <dbReference type="ARBA" id="ARBA00010923"/>
    </source>
</evidence>
<dbReference type="CDD" id="cd17286">
    <property type="entry name" value="RMtype1_S_Lla161ORF747P_TRD1-CR1_like"/>
    <property type="match status" value="1"/>
</dbReference>
<dbReference type="InterPro" id="IPR052021">
    <property type="entry name" value="Type-I_RS_S_subunit"/>
</dbReference>
<dbReference type="GO" id="GO:0009307">
    <property type="term" value="P:DNA restriction-modification system"/>
    <property type="evidence" value="ECO:0007669"/>
    <property type="project" value="UniProtKB-KW"/>
</dbReference>
<evidence type="ECO:0000313" key="5">
    <source>
        <dbReference type="EMBL" id="SER35624.1"/>
    </source>
</evidence>
<feature type="domain" description="Type I restriction modification DNA specificity" evidence="4">
    <location>
        <begin position="2"/>
        <end position="162"/>
    </location>
</feature>
<dbReference type="EMBL" id="FOGF01000040">
    <property type="protein sequence ID" value="SER35624.1"/>
    <property type="molecule type" value="Genomic_DNA"/>
</dbReference>
<keyword evidence="6" id="KW-1185">Reference proteome</keyword>
<dbReference type="PANTHER" id="PTHR30408">
    <property type="entry name" value="TYPE-1 RESTRICTION ENZYME ECOKI SPECIFICITY PROTEIN"/>
    <property type="match status" value="1"/>
</dbReference>
<evidence type="ECO:0000256" key="3">
    <source>
        <dbReference type="ARBA" id="ARBA00023125"/>
    </source>
</evidence>
<dbReference type="GO" id="GO:0003677">
    <property type="term" value="F:DNA binding"/>
    <property type="evidence" value="ECO:0007669"/>
    <property type="project" value="UniProtKB-KW"/>
</dbReference>
<dbReference type="PANTHER" id="PTHR30408:SF12">
    <property type="entry name" value="TYPE I RESTRICTION ENZYME MJAVIII SPECIFICITY SUBUNIT"/>
    <property type="match status" value="1"/>
</dbReference>
<comment type="similarity">
    <text evidence="1">Belongs to the type-I restriction system S methylase family.</text>
</comment>
<dbReference type="SUPFAM" id="SSF116734">
    <property type="entry name" value="DNA methylase specificity domain"/>
    <property type="match status" value="1"/>
</dbReference>
<proteinExistence type="inferred from homology"/>
<organism evidence="5 6">
    <name type="scientific">Granulicatella balaenopterae</name>
    <dbReference type="NCBI Taxonomy" id="137733"/>
    <lineage>
        <taxon>Bacteria</taxon>
        <taxon>Bacillati</taxon>
        <taxon>Bacillota</taxon>
        <taxon>Bacilli</taxon>
        <taxon>Lactobacillales</taxon>
        <taxon>Carnobacteriaceae</taxon>
        <taxon>Granulicatella</taxon>
    </lineage>
</organism>
<dbReference type="AlphaFoldDB" id="A0A1H9NI19"/>
<protein>
    <submittedName>
        <fullName evidence="5">Type I restriction enzyme, S subunit</fullName>
    </submittedName>
</protein>